<evidence type="ECO:0000256" key="7">
    <source>
        <dbReference type="ARBA" id="ARBA00055029"/>
    </source>
</evidence>
<reference evidence="14" key="1">
    <citation type="submission" date="2017-02" db="EMBL/GenBank/DDBJ databases">
        <authorList>
            <person name="Varghese N."/>
            <person name="Submissions S."/>
        </authorList>
    </citation>
    <scope>NUCLEOTIDE SEQUENCE [LARGE SCALE GENOMIC DNA]</scope>
    <source>
        <strain evidence="14">ATCC BAA-34</strain>
    </source>
</reference>
<dbReference type="PANTHER" id="PTHR12001:SF69">
    <property type="entry name" value="ALL TRANS-POLYPRENYL-DIPHOSPHATE SYNTHASE PDSS1"/>
    <property type="match status" value="1"/>
</dbReference>
<evidence type="ECO:0000256" key="6">
    <source>
        <dbReference type="ARBA" id="ARBA00051506"/>
    </source>
</evidence>
<dbReference type="InterPro" id="IPR008949">
    <property type="entry name" value="Isoprenoid_synthase_dom_sf"/>
</dbReference>
<comment type="catalytic activity">
    <reaction evidence="6">
        <text>5 isopentenyl diphosphate + (2E,6E)-farnesyl diphosphate = all-trans-octaprenyl diphosphate + 5 diphosphate</text>
        <dbReference type="Rhea" id="RHEA:27798"/>
        <dbReference type="ChEBI" id="CHEBI:33019"/>
        <dbReference type="ChEBI" id="CHEBI:57711"/>
        <dbReference type="ChEBI" id="CHEBI:128769"/>
        <dbReference type="ChEBI" id="CHEBI:175763"/>
        <dbReference type="EC" id="2.5.1.90"/>
    </reaction>
</comment>
<dbReference type="GO" id="GO:0046872">
    <property type="term" value="F:metal ion binding"/>
    <property type="evidence" value="ECO:0007669"/>
    <property type="project" value="UniProtKB-KW"/>
</dbReference>
<dbReference type="PROSITE" id="PS00723">
    <property type="entry name" value="POLYPRENYL_SYNTHASE_1"/>
    <property type="match status" value="1"/>
</dbReference>
<dbReference type="STRING" id="115783.SAMN02745119_02532"/>
<dbReference type="RefSeq" id="WP_078790792.1">
    <property type="nucleotide sequence ID" value="NZ_FUWR01000015.1"/>
</dbReference>
<dbReference type="InterPro" id="IPR000092">
    <property type="entry name" value="Polyprenyl_synt"/>
</dbReference>
<evidence type="ECO:0000256" key="8">
    <source>
        <dbReference type="ARBA" id="ARBA00066511"/>
    </source>
</evidence>
<dbReference type="PANTHER" id="PTHR12001">
    <property type="entry name" value="GERANYLGERANYL PYROPHOSPHATE SYNTHASE"/>
    <property type="match status" value="1"/>
</dbReference>
<dbReference type="SUPFAM" id="SSF48576">
    <property type="entry name" value="Terpenoid synthases"/>
    <property type="match status" value="1"/>
</dbReference>
<evidence type="ECO:0000256" key="1">
    <source>
        <dbReference type="ARBA" id="ARBA00001946"/>
    </source>
</evidence>
<dbReference type="CDD" id="cd00685">
    <property type="entry name" value="Trans_IPPS_HT"/>
    <property type="match status" value="1"/>
</dbReference>
<dbReference type="AlphaFoldDB" id="A0A1T4QUF3"/>
<sequence>MQAALELIGEDLKQVEEQFRKDLESDVPLIRKVGEYVLASGGKRIRPAMLLLAARLCDYQGTQAIPLASVVEFIHTATLLHDDVVDSATLRRGLASANTLWGNEASVLIGDFLFSKSFSLMVNAGSLDVLRVMSRATTVIAEGEVLQLLYTGEVELTEEQYIEVVRAKTAVLLSAACQCGAILGGVSAEQEQALADFGMELGIAFQLMDDILDYTASEEEFGKSIGHDLEEGKLTLPLIHALRGCNDQEREAVAAIIEKDELTPEDFRLVSDLVQTYGGIEYTVEKARGCVENCGRHLSCFSDNTCKQALLDLARYVVTRNR</sequence>
<evidence type="ECO:0000256" key="12">
    <source>
        <dbReference type="RuleBase" id="RU004466"/>
    </source>
</evidence>
<evidence type="ECO:0000256" key="11">
    <source>
        <dbReference type="ARBA" id="ARBA00083124"/>
    </source>
</evidence>
<evidence type="ECO:0000256" key="4">
    <source>
        <dbReference type="ARBA" id="ARBA00022723"/>
    </source>
</evidence>
<protein>
    <recommendedName>
        <fullName evidence="9">Octaprenyl diphosphate synthase</fullName>
        <ecNumber evidence="8">2.5.1.90</ecNumber>
    </recommendedName>
    <alternativeName>
        <fullName evidence="11">All-trans-octaprenyl-diphosphate synthase</fullName>
    </alternativeName>
    <alternativeName>
        <fullName evidence="10">Octaprenyl pyrophosphate synthase</fullName>
    </alternativeName>
</protein>
<evidence type="ECO:0000256" key="5">
    <source>
        <dbReference type="ARBA" id="ARBA00022842"/>
    </source>
</evidence>
<dbReference type="EC" id="2.5.1.90" evidence="8"/>
<gene>
    <name evidence="13" type="ORF">SAMN02745119_02532</name>
</gene>
<evidence type="ECO:0000256" key="10">
    <source>
        <dbReference type="ARBA" id="ARBA00079637"/>
    </source>
</evidence>
<keyword evidence="3 12" id="KW-0808">Transferase</keyword>
<dbReference type="GO" id="GO:0106350">
    <property type="term" value="F:all-trans-octaprenyl-diphosphate synthase activity"/>
    <property type="evidence" value="ECO:0007669"/>
    <property type="project" value="UniProtKB-EC"/>
</dbReference>
<dbReference type="EMBL" id="FUWR01000015">
    <property type="protein sequence ID" value="SKA07256.1"/>
    <property type="molecule type" value="Genomic_DNA"/>
</dbReference>
<evidence type="ECO:0000313" key="14">
    <source>
        <dbReference type="Proteomes" id="UP000190102"/>
    </source>
</evidence>
<keyword evidence="5" id="KW-0460">Magnesium</keyword>
<dbReference type="SFLD" id="SFLDS00005">
    <property type="entry name" value="Isoprenoid_Synthase_Type_I"/>
    <property type="match status" value="1"/>
</dbReference>
<keyword evidence="4" id="KW-0479">Metal-binding</keyword>
<accession>A0A1T4QUF3</accession>
<keyword evidence="14" id="KW-1185">Reference proteome</keyword>
<name>A0A1T4QUF3_9BACT</name>
<dbReference type="GO" id="GO:0008299">
    <property type="term" value="P:isoprenoid biosynthetic process"/>
    <property type="evidence" value="ECO:0007669"/>
    <property type="project" value="InterPro"/>
</dbReference>
<comment type="function">
    <text evidence="7">Supplies octaprenyl diphosphate, the precursor for the side chain of the isoprenoid quinones ubiquinone and menaquinone.</text>
</comment>
<dbReference type="OrthoDB" id="9805316at2"/>
<evidence type="ECO:0000256" key="3">
    <source>
        <dbReference type="ARBA" id="ARBA00022679"/>
    </source>
</evidence>
<dbReference type="Gene3D" id="1.10.600.10">
    <property type="entry name" value="Farnesyl Diphosphate Synthase"/>
    <property type="match status" value="1"/>
</dbReference>
<proteinExistence type="inferred from homology"/>
<dbReference type="PROSITE" id="PS00444">
    <property type="entry name" value="POLYPRENYL_SYNTHASE_2"/>
    <property type="match status" value="1"/>
</dbReference>
<evidence type="ECO:0000256" key="9">
    <source>
        <dbReference type="ARBA" id="ARBA00072473"/>
    </source>
</evidence>
<dbReference type="Proteomes" id="UP000190102">
    <property type="component" value="Unassembled WGS sequence"/>
</dbReference>
<dbReference type="Pfam" id="PF00348">
    <property type="entry name" value="polyprenyl_synt"/>
    <property type="match status" value="1"/>
</dbReference>
<comment type="cofactor">
    <cofactor evidence="1">
        <name>Mg(2+)</name>
        <dbReference type="ChEBI" id="CHEBI:18420"/>
    </cofactor>
</comment>
<organism evidence="13 14">
    <name type="scientific">Trichlorobacter thiogenes</name>
    <dbReference type="NCBI Taxonomy" id="115783"/>
    <lineage>
        <taxon>Bacteria</taxon>
        <taxon>Pseudomonadati</taxon>
        <taxon>Thermodesulfobacteriota</taxon>
        <taxon>Desulfuromonadia</taxon>
        <taxon>Geobacterales</taxon>
        <taxon>Geobacteraceae</taxon>
        <taxon>Trichlorobacter</taxon>
    </lineage>
</organism>
<evidence type="ECO:0000256" key="2">
    <source>
        <dbReference type="ARBA" id="ARBA00006706"/>
    </source>
</evidence>
<evidence type="ECO:0000313" key="13">
    <source>
        <dbReference type="EMBL" id="SKA07256.1"/>
    </source>
</evidence>
<comment type="similarity">
    <text evidence="2 12">Belongs to the FPP/GGPP synthase family.</text>
</comment>
<dbReference type="InterPro" id="IPR033749">
    <property type="entry name" value="Polyprenyl_synt_CS"/>
</dbReference>
<dbReference type="FunFam" id="1.10.600.10:FF:000002">
    <property type="entry name" value="Octaprenyl diphosphate synthase"/>
    <property type="match status" value="1"/>
</dbReference>